<dbReference type="InterPro" id="IPR056125">
    <property type="entry name" value="DUF7708"/>
</dbReference>
<dbReference type="Gene3D" id="3.40.50.300">
    <property type="entry name" value="P-loop containing nucleotide triphosphate hydrolases"/>
    <property type="match status" value="1"/>
</dbReference>
<feature type="domain" description="DUF7708" evidence="3">
    <location>
        <begin position="60"/>
        <end position="195"/>
    </location>
</feature>
<proteinExistence type="predicted"/>
<dbReference type="PANTHER" id="PTHR10039:SF14">
    <property type="entry name" value="NACHT DOMAIN-CONTAINING PROTEIN"/>
    <property type="match status" value="1"/>
</dbReference>
<name>A0A553HY77_9PEZI</name>
<comment type="caution">
    <text evidence="5">The sequence shown here is derived from an EMBL/GenBank/DDBJ whole genome shotgun (WGS) entry which is preliminary data.</text>
</comment>
<dbReference type="Pfam" id="PF24883">
    <property type="entry name" value="NPHP3_N"/>
    <property type="match status" value="1"/>
</dbReference>
<evidence type="ECO:0000313" key="6">
    <source>
        <dbReference type="Proteomes" id="UP000319160"/>
    </source>
</evidence>
<organism evidence="5 6">
    <name type="scientific">Xylaria flabelliformis</name>
    <dbReference type="NCBI Taxonomy" id="2512241"/>
    <lineage>
        <taxon>Eukaryota</taxon>
        <taxon>Fungi</taxon>
        <taxon>Dikarya</taxon>
        <taxon>Ascomycota</taxon>
        <taxon>Pezizomycotina</taxon>
        <taxon>Sordariomycetes</taxon>
        <taxon>Xylariomycetidae</taxon>
        <taxon>Xylariales</taxon>
        <taxon>Xylariaceae</taxon>
        <taxon>Xylaria</taxon>
    </lineage>
</organism>
<evidence type="ECO:0000259" key="3">
    <source>
        <dbReference type="Pfam" id="PF24809"/>
    </source>
</evidence>
<sequence>MSNKAFEDARKAFVATLQSNNETSFSPCSSPDDIVKTLRNFECLSSDNQKRRLPRYLAVIKKLNDRLQPYFDALNVLAGAEANAALAYGAFRTVLQLASGFPSFFEKLIAIISKLADKFPQYEAIAQIFEGDPPPRIRHHLESVYRDLFEFLYITARIFTASNGKVKRPARIIATVIWEPFDARFGSLIERMGNHQIFVIDELQIMVAQFAKNASQTAESEVPLKQKERQQRVEDRERARKLTNETEDTKRKVDKEFRDSSMQRILDWLAPPPFAETLESSKDQRQENTALWIFENDSFKRWKESKPRLEACVKWKKLPPWVLWVNGNPGCGKTVLAASVIEEFLDEEYENDQPSMTCYFFFKYGDYRNSSIEAACRSALAQILHRNRHDNDLLDKFTFARIDPEGSSGQPIAGLKELLGLMKICSAFFGQLSLILDGIDESDEPDSVCSKLRDLVTTASIKLICFSRGNVNRLHNWTPQSQIVSFDRLITNSDIRLYLTHQLEVLQDDGMLPITTSAPLTLLVDTLVHSADGMFLWAKLMIKYLCSPALTPRSRLDTINSVRFPEGLNVMYDRIFILISTSRKPELDLACRILIWLHYSVSAEGGLTQRILQSAVTDYDEQYDVPGSDFAPAVVSVCGGLVEFTPQARFQLAHLTVKEYMQERAWSKVGLPVSFIPGEAAAAVELAAVCIQYLLVHGNRHTPQRFARSSSYDKVPDFQGSFQSYAVRHWTYHLSKATPSFLSQARQDPGEAEAAILMGATQRISGEWVKLSQRLLSIAKEVRELDRDWGAKLLVTPSLIWDDALIFLREGVLSQIRETYGIPAISILAPEPPRSNWSTNIQCLCSISSTANDGTAVGVLSIFPSPQFATFWATINSTTAYHNAEHFASGWIAKYGIYSSESKKEMTTIEISIPEPEILLLLRQSFRQKVSQGTPSEQDDDDDFITSFPLAISPDCLTFSILRTVYNIQQIEPNQPSILRSFVLPLEFLSHFNSKWTPQLATFEPKNGSSIPTMLNIHWRNWYKYSLRFSPSGEYIGFMDYQKPLSTHLAVFEVLSGTSFSIRLVQWTTGLLGFTRVRQMIFHPVETIVAILLERNVGIWDFQVIVNGTIGTFCVQHHRPVADCHMQSLAFSQCGNFVVADTKKQVDVLYIPQKMLRTKTLNYSSQVSCLPTLDGPKAASDGSLTLLGCGIQPGSVIKGSHLLSTGTPNSPSRALLITTDDNDLGVQLAGHDVVADREIRLVSMPKSFDVRNAAVDLRIPMSSDDSLRIMFNKKAEESYKLGDKSRGQLQFPMILDRKIQSITSVPKPGSGCSQSDGPYLEGPPRKRRVVDITYLLEDTPS</sequence>
<reference evidence="6" key="1">
    <citation type="submission" date="2019-06" db="EMBL/GenBank/DDBJ databases">
        <title>Draft genome sequence of the griseofulvin-producing fungus Xylaria cubensis strain G536.</title>
        <authorList>
            <person name="Mead M.E."/>
            <person name="Raja H.A."/>
            <person name="Steenwyk J.L."/>
            <person name="Knowles S.L."/>
            <person name="Oberlies N.H."/>
            <person name="Rokas A."/>
        </authorList>
    </citation>
    <scope>NUCLEOTIDE SEQUENCE [LARGE SCALE GENOMIC DNA]</scope>
    <source>
        <strain evidence="6">G536</strain>
    </source>
</reference>
<dbReference type="InterPro" id="IPR027417">
    <property type="entry name" value="P-loop_NTPase"/>
</dbReference>
<dbReference type="InterPro" id="IPR056884">
    <property type="entry name" value="NPHP3-like_N"/>
</dbReference>
<feature type="domain" description="Nephrocystin 3-like N-terminal" evidence="4">
    <location>
        <begin position="289"/>
        <end position="468"/>
    </location>
</feature>
<dbReference type="Pfam" id="PF24809">
    <property type="entry name" value="DUF7708"/>
    <property type="match status" value="1"/>
</dbReference>
<dbReference type="EMBL" id="VFLP01000033">
    <property type="protein sequence ID" value="TRX92906.1"/>
    <property type="molecule type" value="Genomic_DNA"/>
</dbReference>
<evidence type="ECO:0000256" key="2">
    <source>
        <dbReference type="SAM" id="MobiDB-lite"/>
    </source>
</evidence>
<keyword evidence="1" id="KW-0677">Repeat</keyword>
<evidence type="ECO:0000313" key="5">
    <source>
        <dbReference type="EMBL" id="TRX92906.1"/>
    </source>
</evidence>
<dbReference type="OrthoDB" id="4772757at2759"/>
<dbReference type="PANTHER" id="PTHR10039">
    <property type="entry name" value="AMELOGENIN"/>
    <property type="match status" value="1"/>
</dbReference>
<evidence type="ECO:0000259" key="4">
    <source>
        <dbReference type="Pfam" id="PF24883"/>
    </source>
</evidence>
<dbReference type="STRING" id="2512241.A0A553HY77"/>
<accession>A0A553HY77</accession>
<evidence type="ECO:0000256" key="1">
    <source>
        <dbReference type="ARBA" id="ARBA00022737"/>
    </source>
</evidence>
<feature type="region of interest" description="Disordered" evidence="2">
    <location>
        <begin position="1304"/>
        <end position="1324"/>
    </location>
</feature>
<gene>
    <name evidence="5" type="ORF">FHL15_006312</name>
</gene>
<dbReference type="SUPFAM" id="SSF52540">
    <property type="entry name" value="P-loop containing nucleoside triphosphate hydrolases"/>
    <property type="match status" value="1"/>
</dbReference>
<dbReference type="Proteomes" id="UP000319160">
    <property type="component" value="Unassembled WGS sequence"/>
</dbReference>
<keyword evidence="6" id="KW-1185">Reference proteome</keyword>
<protein>
    <submittedName>
        <fullName evidence="5">Uncharacterized protein</fullName>
    </submittedName>
</protein>
<feature type="region of interest" description="Disordered" evidence="2">
    <location>
        <begin position="221"/>
        <end position="253"/>
    </location>
</feature>
<feature type="compositionally biased region" description="Basic and acidic residues" evidence="2">
    <location>
        <begin position="222"/>
        <end position="253"/>
    </location>
</feature>